<keyword evidence="3" id="KW-1185">Reference proteome</keyword>
<gene>
    <name evidence="2" type="ORF">M406DRAFT_331330</name>
</gene>
<dbReference type="Gene3D" id="3.30.70.100">
    <property type="match status" value="1"/>
</dbReference>
<reference evidence="2" key="1">
    <citation type="journal article" date="2020" name="Phytopathology">
        <title>Genome sequence of the chestnut blight fungus Cryphonectria parasitica EP155: A fundamental resource for an archetypical invasive plant pathogen.</title>
        <authorList>
            <person name="Crouch J.A."/>
            <person name="Dawe A."/>
            <person name="Aerts A."/>
            <person name="Barry K."/>
            <person name="Churchill A.C.L."/>
            <person name="Grimwood J."/>
            <person name="Hillman B."/>
            <person name="Milgroom M.G."/>
            <person name="Pangilinan J."/>
            <person name="Smith M."/>
            <person name="Salamov A."/>
            <person name="Schmutz J."/>
            <person name="Yadav J."/>
            <person name="Grigoriev I.V."/>
            <person name="Nuss D."/>
        </authorList>
    </citation>
    <scope>NUCLEOTIDE SEQUENCE</scope>
    <source>
        <strain evidence="2">EP155</strain>
    </source>
</reference>
<evidence type="ECO:0000313" key="2">
    <source>
        <dbReference type="EMBL" id="KAF3765016.1"/>
    </source>
</evidence>
<sequence length="115" mass="13100">MSSRLIHRVTMFKVQGADNQAQLLAAYDKLAKEQKRHGKPYIAYLCAGRSNREDPRNKGYTLVAHTKFRTMEDMRFYDNECEAHQELKALVKGLGVEAPLTVYFDGTPIVDLTHA</sequence>
<comment type="caution">
    <text evidence="2">The sequence shown here is derived from an EMBL/GenBank/DDBJ whole genome shotgun (WGS) entry which is preliminary data.</text>
</comment>
<dbReference type="PROSITE" id="PS51502">
    <property type="entry name" value="S_R_A_B_BARREL"/>
    <property type="match status" value="1"/>
</dbReference>
<dbReference type="OrthoDB" id="3830014at2759"/>
<protein>
    <recommendedName>
        <fullName evidence="1">Stress-response A/B barrel domain-containing protein</fullName>
    </recommendedName>
</protein>
<dbReference type="GeneID" id="63837747"/>
<dbReference type="InterPro" id="IPR013097">
    <property type="entry name" value="Dabb"/>
</dbReference>
<dbReference type="Pfam" id="PF07876">
    <property type="entry name" value="Dabb"/>
    <property type="match status" value="1"/>
</dbReference>
<feature type="domain" description="Stress-response A/B barrel" evidence="1">
    <location>
        <begin position="6"/>
        <end position="104"/>
    </location>
</feature>
<dbReference type="EMBL" id="MU032348">
    <property type="protein sequence ID" value="KAF3765016.1"/>
    <property type="molecule type" value="Genomic_DNA"/>
</dbReference>
<dbReference type="RefSeq" id="XP_040775977.1">
    <property type="nucleotide sequence ID" value="XM_040920618.1"/>
</dbReference>
<dbReference type="InterPro" id="IPR011008">
    <property type="entry name" value="Dimeric_a/b-barrel"/>
</dbReference>
<evidence type="ECO:0000313" key="3">
    <source>
        <dbReference type="Proteomes" id="UP000803844"/>
    </source>
</evidence>
<evidence type="ECO:0000259" key="1">
    <source>
        <dbReference type="PROSITE" id="PS51502"/>
    </source>
</evidence>
<accession>A0A9P4Y1R3</accession>
<proteinExistence type="predicted"/>
<dbReference type="AlphaFoldDB" id="A0A9P4Y1R3"/>
<dbReference type="SMART" id="SM00886">
    <property type="entry name" value="Dabb"/>
    <property type="match status" value="1"/>
</dbReference>
<dbReference type="SUPFAM" id="SSF54909">
    <property type="entry name" value="Dimeric alpha+beta barrel"/>
    <property type="match status" value="1"/>
</dbReference>
<organism evidence="2 3">
    <name type="scientific">Cryphonectria parasitica (strain ATCC 38755 / EP155)</name>
    <dbReference type="NCBI Taxonomy" id="660469"/>
    <lineage>
        <taxon>Eukaryota</taxon>
        <taxon>Fungi</taxon>
        <taxon>Dikarya</taxon>
        <taxon>Ascomycota</taxon>
        <taxon>Pezizomycotina</taxon>
        <taxon>Sordariomycetes</taxon>
        <taxon>Sordariomycetidae</taxon>
        <taxon>Diaporthales</taxon>
        <taxon>Cryphonectriaceae</taxon>
        <taxon>Cryphonectria-Endothia species complex</taxon>
        <taxon>Cryphonectria</taxon>
    </lineage>
</organism>
<dbReference type="Proteomes" id="UP000803844">
    <property type="component" value="Unassembled WGS sequence"/>
</dbReference>
<name>A0A9P4Y1R3_CRYP1</name>